<dbReference type="Proteomes" id="UP001152649">
    <property type="component" value="Unassembled WGS sequence"/>
</dbReference>
<evidence type="ECO:0000313" key="1">
    <source>
        <dbReference type="EMBL" id="CAG8359853.1"/>
    </source>
</evidence>
<sequence length="59" mass="6969">MEYHIIKFGSDTNGTSISCLWWQHQSDLPEPGELFKKTVTELERTRAELSKVHLWMFIC</sequence>
<comment type="caution">
    <text evidence="1">The sequence shown here is derived from an EMBL/GenBank/DDBJ whole genome shotgun (WGS) entry which is preliminary data.</text>
</comment>
<dbReference type="AlphaFoldDB" id="A0A9W4IZD4"/>
<reference evidence="1" key="1">
    <citation type="submission" date="2021-07" db="EMBL/GenBank/DDBJ databases">
        <authorList>
            <person name="Branca A.L. A."/>
        </authorList>
    </citation>
    <scope>NUCLEOTIDE SEQUENCE</scope>
</reference>
<dbReference type="EMBL" id="CAJVPG010000133">
    <property type="protein sequence ID" value="CAG8359853.1"/>
    <property type="molecule type" value="Genomic_DNA"/>
</dbReference>
<name>A0A9W4IZD4_9EURO</name>
<dbReference type="OrthoDB" id="263893at2759"/>
<keyword evidence="2" id="KW-1185">Reference proteome</keyword>
<evidence type="ECO:0000313" key="2">
    <source>
        <dbReference type="Proteomes" id="UP001152649"/>
    </source>
</evidence>
<gene>
    <name evidence="1" type="ORF">PSALAMII_LOCUS3675</name>
</gene>
<organism evidence="1 2">
    <name type="scientific">Penicillium salamii</name>
    <dbReference type="NCBI Taxonomy" id="1612424"/>
    <lineage>
        <taxon>Eukaryota</taxon>
        <taxon>Fungi</taxon>
        <taxon>Dikarya</taxon>
        <taxon>Ascomycota</taxon>
        <taxon>Pezizomycotina</taxon>
        <taxon>Eurotiomycetes</taxon>
        <taxon>Eurotiomycetidae</taxon>
        <taxon>Eurotiales</taxon>
        <taxon>Aspergillaceae</taxon>
        <taxon>Penicillium</taxon>
    </lineage>
</organism>
<proteinExistence type="predicted"/>
<accession>A0A9W4IZD4</accession>
<protein>
    <submittedName>
        <fullName evidence="1">Uncharacterized protein</fullName>
    </submittedName>
</protein>